<feature type="region of interest" description="Disordered" evidence="1">
    <location>
        <begin position="39"/>
        <end position="156"/>
    </location>
</feature>
<dbReference type="PROSITE" id="PS51257">
    <property type="entry name" value="PROKAR_LIPOPROTEIN"/>
    <property type="match status" value="1"/>
</dbReference>
<reference evidence="3 4" key="1">
    <citation type="submission" date="2016-04" db="EMBL/GenBank/DDBJ databases">
        <title>Peptidophaga gingivicola gen. nov., sp. nov., isolated from human subgingival plaque.</title>
        <authorList>
            <person name="Beall C.J."/>
            <person name="Mokrzan E.M."/>
            <person name="Griffen A.L."/>
            <person name="Leys E.J."/>
        </authorList>
    </citation>
    <scope>NUCLEOTIDE SEQUENCE [LARGE SCALE GENOMIC DNA]</scope>
    <source>
        <strain evidence="3 4">BA112</strain>
    </source>
</reference>
<accession>A0A179B541</accession>
<evidence type="ECO:0008006" key="5">
    <source>
        <dbReference type="Google" id="ProtNLM"/>
    </source>
</evidence>
<feature type="signal peptide" evidence="2">
    <location>
        <begin position="1"/>
        <end position="21"/>
    </location>
</feature>
<keyword evidence="4" id="KW-1185">Reference proteome</keyword>
<feature type="compositionally biased region" description="Basic and acidic residues" evidence="1">
    <location>
        <begin position="67"/>
        <end position="125"/>
    </location>
</feature>
<dbReference type="Pfam" id="PF11259">
    <property type="entry name" value="DUF3060"/>
    <property type="match status" value="1"/>
</dbReference>
<feature type="compositionally biased region" description="Gly residues" evidence="1">
    <location>
        <begin position="46"/>
        <end position="55"/>
    </location>
</feature>
<dbReference type="EMBL" id="LVZK01000001">
    <property type="protein sequence ID" value="OAP86812.1"/>
    <property type="molecule type" value="Genomic_DNA"/>
</dbReference>
<dbReference type="InterPro" id="IPR021417">
    <property type="entry name" value="DUF3060"/>
</dbReference>
<evidence type="ECO:0000313" key="4">
    <source>
        <dbReference type="Proteomes" id="UP000078368"/>
    </source>
</evidence>
<dbReference type="AlphaFoldDB" id="A0A179B541"/>
<keyword evidence="2" id="KW-0732">Signal</keyword>
<evidence type="ECO:0000256" key="2">
    <source>
        <dbReference type="SAM" id="SignalP"/>
    </source>
</evidence>
<comment type="caution">
    <text evidence="3">The sequence shown here is derived from an EMBL/GenBank/DDBJ whole genome shotgun (WGS) entry which is preliminary data.</text>
</comment>
<sequence length="262" mass="28038">MKTWKIRGLALAACLAFVTTACESKNVDVADRRPTATVALTEADGRGGAGHGGDSYGSDDAASETAYKSEARESDRRNASDDERSDRKSDKKDKSDKKHESEKEGKPEQKDKSHKKGESDKREGGKAGSGSSERSASRNYYFDDDDDEIVTPDGTLIGEDDPVTVVKAHNGVARISSSGGIVRVEGDVKEIAVYGSDVDVVADSAAKVRILGSDVDVFVRSVSSVHFDGSDNDVRWTDGPMPSVTDNGAENEIRRARPAPAR</sequence>
<name>A0A179B541_9ACTO</name>
<evidence type="ECO:0000256" key="1">
    <source>
        <dbReference type="SAM" id="MobiDB-lite"/>
    </source>
</evidence>
<dbReference type="RefSeq" id="WP_064231471.1">
    <property type="nucleotide sequence ID" value="NZ_LVZK01000001.1"/>
</dbReference>
<gene>
    <name evidence="3" type="ORF">A4H34_06800</name>
</gene>
<evidence type="ECO:0000313" key="3">
    <source>
        <dbReference type="EMBL" id="OAP86812.1"/>
    </source>
</evidence>
<feature type="chain" id="PRO_5039463533" description="DUF3060 domain-containing protein" evidence="2">
    <location>
        <begin position="22"/>
        <end position="262"/>
    </location>
</feature>
<feature type="region of interest" description="Disordered" evidence="1">
    <location>
        <begin position="229"/>
        <end position="262"/>
    </location>
</feature>
<organism evidence="3 4">
    <name type="scientific">Peptidiphaga gingivicola</name>
    <dbReference type="NCBI Taxonomy" id="2741497"/>
    <lineage>
        <taxon>Bacteria</taxon>
        <taxon>Bacillati</taxon>
        <taxon>Actinomycetota</taxon>
        <taxon>Actinomycetes</taxon>
        <taxon>Actinomycetales</taxon>
        <taxon>Actinomycetaceae</taxon>
        <taxon>Peptidiphaga</taxon>
    </lineage>
</organism>
<proteinExistence type="predicted"/>
<protein>
    <recommendedName>
        <fullName evidence="5">DUF3060 domain-containing protein</fullName>
    </recommendedName>
</protein>
<dbReference type="Proteomes" id="UP000078368">
    <property type="component" value="Unassembled WGS sequence"/>
</dbReference>